<evidence type="ECO:0000313" key="8">
    <source>
        <dbReference type="Proteomes" id="UP000287361"/>
    </source>
</evidence>
<dbReference type="InterPro" id="IPR029063">
    <property type="entry name" value="SAM-dependent_MTases_sf"/>
</dbReference>
<dbReference type="EMBL" id="BHVZ01000004">
    <property type="protein sequence ID" value="GCB29902.1"/>
    <property type="molecule type" value="Genomic_DNA"/>
</dbReference>
<dbReference type="GO" id="GO:0032259">
    <property type="term" value="P:methylation"/>
    <property type="evidence" value="ECO:0007669"/>
    <property type="project" value="UniProtKB-KW"/>
</dbReference>
<dbReference type="Proteomes" id="UP000287361">
    <property type="component" value="Unassembled WGS sequence"/>
</dbReference>
<accession>A0A401LEK4</accession>
<organism evidence="7 8">
    <name type="scientific">Anaerotignum faecicola</name>
    <dbReference type="NCBI Taxonomy" id="2358141"/>
    <lineage>
        <taxon>Bacteria</taxon>
        <taxon>Bacillati</taxon>
        <taxon>Bacillota</taxon>
        <taxon>Clostridia</taxon>
        <taxon>Lachnospirales</taxon>
        <taxon>Anaerotignaceae</taxon>
        <taxon>Anaerotignum</taxon>
    </lineage>
</organism>
<protein>
    <recommendedName>
        <fullName evidence="1">site-specific DNA-methyltransferase (adenine-specific)</fullName>
        <ecNumber evidence="1">2.1.1.72</ecNumber>
    </recommendedName>
</protein>
<dbReference type="Gene3D" id="3.40.50.150">
    <property type="entry name" value="Vaccinia Virus protein VP39"/>
    <property type="match status" value="1"/>
</dbReference>
<dbReference type="InterPro" id="IPR011639">
    <property type="entry name" value="MethylTrfase_TaqI-like_dom"/>
</dbReference>
<keyword evidence="8" id="KW-1185">Reference proteome</keyword>
<evidence type="ECO:0000259" key="6">
    <source>
        <dbReference type="Pfam" id="PF07669"/>
    </source>
</evidence>
<sequence length="470" mass="54727">MGNNCQVPTPQKYANELLDCIGYTHGLYDKSVLENSCGEGNILKEIVRRYITSSLEDGYSNEQIIVGLENHITGYDIDHKCITKCIDTLNAVAKEYGLTGIRWNICKQDYLKCKKNSFHFIIGNPPYITYHDLSTEHRIFLKENFETCKEGRFDYCYAFIEAGLRDLADDGKLAYLIPYSVIRNKHAEKVRMLIKEYLKGIIDYKGIQLFPKILTSSIIIMCNKENNDNIYYWSKKDGVQKNLSKESLIGKWIFDKEQEESLRRFGDYFKVSNSVATLYNDAFVFEAKEEDDLFFYLQDGKIEKDLVFDAVSVKSEKKYQKSEKRDKIIFPYKIIGKKIFSYSEKEFRQTFPECYAYLLKNKDKLLKRKSSEGVQWFEYGRVQAINSIFVEKLIMSVVITNNVNVYNAGIDTIPYAGVFIRTLDEYKSGLNEAKEILQSKSFYEYIKKCGTPTTTSSYRISVTDIENYYF</sequence>
<dbReference type="InterPro" id="IPR050953">
    <property type="entry name" value="N4_N6_ade-DNA_methylase"/>
</dbReference>
<evidence type="ECO:0000256" key="1">
    <source>
        <dbReference type="ARBA" id="ARBA00011900"/>
    </source>
</evidence>
<dbReference type="EC" id="2.1.1.72" evidence="1"/>
<keyword evidence="2 7" id="KW-0489">Methyltransferase</keyword>
<dbReference type="PANTHER" id="PTHR33841:SF1">
    <property type="entry name" value="DNA METHYLTRANSFERASE A"/>
    <property type="match status" value="1"/>
</dbReference>
<dbReference type="GO" id="GO:0009007">
    <property type="term" value="F:site-specific DNA-methyltransferase (adenine-specific) activity"/>
    <property type="evidence" value="ECO:0007669"/>
    <property type="project" value="UniProtKB-EC"/>
</dbReference>
<comment type="catalytic activity">
    <reaction evidence="5">
        <text>a 2'-deoxyadenosine in DNA + S-adenosyl-L-methionine = an N(6)-methyl-2'-deoxyadenosine in DNA + S-adenosyl-L-homocysteine + H(+)</text>
        <dbReference type="Rhea" id="RHEA:15197"/>
        <dbReference type="Rhea" id="RHEA-COMP:12418"/>
        <dbReference type="Rhea" id="RHEA-COMP:12419"/>
        <dbReference type="ChEBI" id="CHEBI:15378"/>
        <dbReference type="ChEBI" id="CHEBI:57856"/>
        <dbReference type="ChEBI" id="CHEBI:59789"/>
        <dbReference type="ChEBI" id="CHEBI:90615"/>
        <dbReference type="ChEBI" id="CHEBI:90616"/>
        <dbReference type="EC" id="2.1.1.72"/>
    </reaction>
</comment>
<proteinExistence type="predicted"/>
<dbReference type="GO" id="GO:0003676">
    <property type="term" value="F:nucleic acid binding"/>
    <property type="evidence" value="ECO:0007669"/>
    <property type="project" value="InterPro"/>
</dbReference>
<dbReference type="Pfam" id="PF07669">
    <property type="entry name" value="Eco57I"/>
    <property type="match status" value="1"/>
</dbReference>
<evidence type="ECO:0000256" key="5">
    <source>
        <dbReference type="ARBA" id="ARBA00047942"/>
    </source>
</evidence>
<keyword evidence="4" id="KW-0949">S-adenosyl-L-methionine</keyword>
<evidence type="ECO:0000313" key="7">
    <source>
        <dbReference type="EMBL" id="GCB29902.1"/>
    </source>
</evidence>
<comment type="caution">
    <text evidence="7">The sequence shown here is derived from an EMBL/GenBank/DDBJ whole genome shotgun (WGS) entry which is preliminary data.</text>
</comment>
<dbReference type="SUPFAM" id="SSF53335">
    <property type="entry name" value="S-adenosyl-L-methionine-dependent methyltransferases"/>
    <property type="match status" value="1"/>
</dbReference>
<dbReference type="GO" id="GO:0006304">
    <property type="term" value="P:DNA modification"/>
    <property type="evidence" value="ECO:0007669"/>
    <property type="project" value="InterPro"/>
</dbReference>
<reference evidence="7 8" key="1">
    <citation type="submission" date="2018-10" db="EMBL/GenBank/DDBJ databases">
        <title>Draft Genome Sequence of Anaerotignum sp. KCTC 15736.</title>
        <authorList>
            <person name="Choi S.H."/>
            <person name="Kim J.S."/>
            <person name="Kang S.W."/>
            <person name="Lee J.S."/>
            <person name="Park S.H."/>
        </authorList>
    </citation>
    <scope>NUCLEOTIDE SEQUENCE [LARGE SCALE GENOMIC DNA]</scope>
    <source>
        <strain evidence="7 8">KCTC 15736</strain>
    </source>
</reference>
<keyword evidence="3 7" id="KW-0808">Transferase</keyword>
<name>A0A401LEK4_9FIRM</name>
<feature type="domain" description="Type II methyltransferase M.TaqI-like" evidence="6">
    <location>
        <begin position="107"/>
        <end position="210"/>
    </location>
</feature>
<evidence type="ECO:0000256" key="4">
    <source>
        <dbReference type="ARBA" id="ARBA00022691"/>
    </source>
</evidence>
<gene>
    <name evidence="7" type="ORF">KGMB03357_15630</name>
</gene>
<dbReference type="PANTHER" id="PTHR33841">
    <property type="entry name" value="DNA METHYLTRANSFERASE YEEA-RELATED"/>
    <property type="match status" value="1"/>
</dbReference>
<dbReference type="AlphaFoldDB" id="A0A401LEK4"/>
<dbReference type="OrthoDB" id="9815272at2"/>
<evidence type="ECO:0000256" key="2">
    <source>
        <dbReference type="ARBA" id="ARBA00022603"/>
    </source>
</evidence>
<dbReference type="PROSITE" id="PS00092">
    <property type="entry name" value="N6_MTASE"/>
    <property type="match status" value="1"/>
</dbReference>
<dbReference type="InterPro" id="IPR002052">
    <property type="entry name" value="DNA_methylase_N6_adenine_CS"/>
</dbReference>
<evidence type="ECO:0000256" key="3">
    <source>
        <dbReference type="ARBA" id="ARBA00022679"/>
    </source>
</evidence>
<dbReference type="PRINTS" id="PR00507">
    <property type="entry name" value="N12N6MTFRASE"/>
</dbReference>